<dbReference type="InterPro" id="IPR026968">
    <property type="entry name" value="PcaD/CatD"/>
</dbReference>
<organism evidence="3 4">
    <name type="scientific">Agrobacterium bohemicum</name>
    <dbReference type="NCBI Taxonomy" id="2052828"/>
    <lineage>
        <taxon>Bacteria</taxon>
        <taxon>Pseudomonadati</taxon>
        <taxon>Pseudomonadota</taxon>
        <taxon>Alphaproteobacteria</taxon>
        <taxon>Hyphomicrobiales</taxon>
        <taxon>Rhizobiaceae</taxon>
        <taxon>Rhizobium/Agrobacterium group</taxon>
        <taxon>Agrobacterium</taxon>
    </lineage>
</organism>
<evidence type="ECO:0000256" key="1">
    <source>
        <dbReference type="ARBA" id="ARBA00022801"/>
    </source>
</evidence>
<dbReference type="SUPFAM" id="SSF53474">
    <property type="entry name" value="alpha/beta-Hydrolases"/>
    <property type="match status" value="1"/>
</dbReference>
<dbReference type="AlphaFoldDB" id="A0A135P0R0"/>
<dbReference type="STRING" id="2052828.ATO67_10390"/>
<keyword evidence="4" id="KW-1185">Reference proteome</keyword>
<proteinExistence type="predicted"/>
<dbReference type="EMBL" id="LNUW01000035">
    <property type="protein sequence ID" value="KXG85022.1"/>
    <property type="molecule type" value="Genomic_DNA"/>
</dbReference>
<dbReference type="GO" id="GO:0016020">
    <property type="term" value="C:membrane"/>
    <property type="evidence" value="ECO:0007669"/>
    <property type="project" value="TreeGrafter"/>
</dbReference>
<protein>
    <submittedName>
        <fullName evidence="3">3-oxoadipate enol-lactonase</fullName>
    </submittedName>
</protein>
<accession>A0A135P0R0</accession>
<comment type="caution">
    <text evidence="3">The sequence shown here is derived from an EMBL/GenBank/DDBJ whole genome shotgun (WGS) entry which is preliminary data.</text>
</comment>
<name>A0A135P0R0_9HYPH</name>
<evidence type="ECO:0000259" key="2">
    <source>
        <dbReference type="Pfam" id="PF00561"/>
    </source>
</evidence>
<dbReference type="InterPro" id="IPR050266">
    <property type="entry name" value="AB_hydrolase_sf"/>
</dbReference>
<sequence length="265" mass="28534">MQFLLCDQRAIHYRAIGLDGARPVIVFINSLGTDFRIWNAVMDALGDGYAYVLHDKRGHGLSDTGNTPYSIDDHVDDLAALLDHLSVKQAIVWGLSVGGLIAQGLYARRPDLTRALILSNTAHKIGTAEMWSDRIGKIERDGIAPLVDGVMERWFTPAFRSLDNAAYLGARTMLARQDASGYAAACAAIRDADFTELARQIAVPTLCIAGDGDGSTPPELVGELAALIPDSRIAVIEDCGHIPCLEQPVAYAAAAEAFLKSLPEF</sequence>
<dbReference type="GO" id="GO:0042952">
    <property type="term" value="P:beta-ketoadipate pathway"/>
    <property type="evidence" value="ECO:0007669"/>
    <property type="project" value="InterPro"/>
</dbReference>
<dbReference type="PANTHER" id="PTHR43798">
    <property type="entry name" value="MONOACYLGLYCEROL LIPASE"/>
    <property type="match status" value="1"/>
</dbReference>
<gene>
    <name evidence="3" type="ORF">ATO67_10390</name>
</gene>
<evidence type="ECO:0000313" key="4">
    <source>
        <dbReference type="Proteomes" id="UP000070498"/>
    </source>
</evidence>
<dbReference type="GO" id="GO:0047570">
    <property type="term" value="F:3-oxoadipate enol-lactonase activity"/>
    <property type="evidence" value="ECO:0007669"/>
    <property type="project" value="InterPro"/>
</dbReference>
<dbReference type="InterPro" id="IPR000073">
    <property type="entry name" value="AB_hydrolase_1"/>
</dbReference>
<evidence type="ECO:0000313" key="3">
    <source>
        <dbReference type="EMBL" id="KXG85022.1"/>
    </source>
</evidence>
<feature type="domain" description="AB hydrolase-1" evidence="2">
    <location>
        <begin position="23"/>
        <end position="248"/>
    </location>
</feature>
<keyword evidence="1" id="KW-0378">Hydrolase</keyword>
<dbReference type="PANTHER" id="PTHR43798:SF31">
    <property type="entry name" value="AB HYDROLASE SUPERFAMILY PROTEIN YCLE"/>
    <property type="match status" value="1"/>
</dbReference>
<dbReference type="NCBIfam" id="TIGR02427">
    <property type="entry name" value="protocat_pcaD"/>
    <property type="match status" value="1"/>
</dbReference>
<dbReference type="InterPro" id="IPR029058">
    <property type="entry name" value="AB_hydrolase_fold"/>
</dbReference>
<dbReference type="Proteomes" id="UP000070498">
    <property type="component" value="Unassembled WGS sequence"/>
</dbReference>
<dbReference type="Pfam" id="PF00561">
    <property type="entry name" value="Abhydrolase_1"/>
    <property type="match status" value="1"/>
</dbReference>
<dbReference type="Gene3D" id="3.40.50.1820">
    <property type="entry name" value="alpha/beta hydrolase"/>
    <property type="match status" value="1"/>
</dbReference>
<dbReference type="RefSeq" id="WP_067648033.1">
    <property type="nucleotide sequence ID" value="NZ_KQ961027.1"/>
</dbReference>
<reference evidence="3 4" key="1">
    <citation type="submission" date="2015-11" db="EMBL/GenBank/DDBJ databases">
        <title>Draft genome sequence of Agrobacterium sp. R89-1.</title>
        <authorList>
            <person name="Zahradnik J."/>
            <person name="Kyslikova E."/>
            <person name="Palyzova A."/>
            <person name="Kyslik P."/>
        </authorList>
    </citation>
    <scope>NUCLEOTIDE SEQUENCE [LARGE SCALE GENOMIC DNA]</scope>
    <source>
        <strain evidence="3 4">R89-1</strain>
    </source>
</reference>